<evidence type="ECO:0000313" key="2">
    <source>
        <dbReference type="EMBL" id="EKC19052.1"/>
    </source>
</evidence>
<dbReference type="PROSITE" id="PS50309">
    <property type="entry name" value="DC"/>
    <property type="match status" value="1"/>
</dbReference>
<feature type="compositionally biased region" description="Basic and acidic residues" evidence="1">
    <location>
        <begin position="359"/>
        <end position="373"/>
    </location>
</feature>
<feature type="compositionally biased region" description="Acidic residues" evidence="1">
    <location>
        <begin position="499"/>
        <end position="515"/>
    </location>
</feature>
<dbReference type="Pfam" id="PF03607">
    <property type="entry name" value="DCX"/>
    <property type="match status" value="1"/>
</dbReference>
<feature type="compositionally biased region" description="Polar residues" evidence="1">
    <location>
        <begin position="347"/>
        <end position="358"/>
    </location>
</feature>
<proteinExistence type="predicted"/>
<feature type="compositionally biased region" description="Polar residues" evidence="1">
    <location>
        <begin position="380"/>
        <end position="397"/>
    </location>
</feature>
<dbReference type="AlphaFoldDB" id="K1P643"/>
<dbReference type="InterPro" id="IPR003533">
    <property type="entry name" value="Doublecortin_dom"/>
</dbReference>
<protein>
    <submittedName>
        <fullName evidence="2">Uncharacterized protein</fullName>
    </submittedName>
</protein>
<feature type="region of interest" description="Disordered" evidence="1">
    <location>
        <begin position="1"/>
        <end position="53"/>
    </location>
</feature>
<dbReference type="InParanoid" id="K1P643"/>
<evidence type="ECO:0000256" key="1">
    <source>
        <dbReference type="SAM" id="MobiDB-lite"/>
    </source>
</evidence>
<feature type="region of interest" description="Disordered" evidence="1">
    <location>
        <begin position="160"/>
        <end position="205"/>
    </location>
</feature>
<feature type="compositionally biased region" description="Basic and acidic residues" evidence="1">
    <location>
        <begin position="482"/>
        <end position="498"/>
    </location>
</feature>
<dbReference type="EMBL" id="JH815925">
    <property type="protein sequence ID" value="EKC19052.1"/>
    <property type="molecule type" value="Genomic_DNA"/>
</dbReference>
<dbReference type="OrthoDB" id="47802at2759"/>
<accession>K1P643</accession>
<feature type="region of interest" description="Disordered" evidence="1">
    <location>
        <begin position="294"/>
        <end position="532"/>
    </location>
</feature>
<dbReference type="Gene3D" id="3.10.20.230">
    <property type="entry name" value="Doublecortin domain"/>
    <property type="match status" value="2"/>
</dbReference>
<feature type="compositionally biased region" description="Basic and acidic residues" evidence="1">
    <location>
        <begin position="423"/>
        <end position="448"/>
    </location>
</feature>
<dbReference type="HOGENOM" id="CLU_512162_0_0_1"/>
<dbReference type="SMART" id="SM00537">
    <property type="entry name" value="DCX"/>
    <property type="match status" value="1"/>
</dbReference>
<feature type="compositionally biased region" description="Basic and acidic residues" evidence="1">
    <location>
        <begin position="398"/>
        <end position="416"/>
    </location>
</feature>
<organism evidence="2">
    <name type="scientific">Magallana gigas</name>
    <name type="common">Pacific oyster</name>
    <name type="synonym">Crassostrea gigas</name>
    <dbReference type="NCBI Taxonomy" id="29159"/>
    <lineage>
        <taxon>Eukaryota</taxon>
        <taxon>Metazoa</taxon>
        <taxon>Spiralia</taxon>
        <taxon>Lophotrochozoa</taxon>
        <taxon>Mollusca</taxon>
        <taxon>Bivalvia</taxon>
        <taxon>Autobranchia</taxon>
        <taxon>Pteriomorphia</taxon>
        <taxon>Ostreida</taxon>
        <taxon>Ostreoidea</taxon>
        <taxon>Ostreidae</taxon>
        <taxon>Magallana</taxon>
    </lineage>
</organism>
<dbReference type="GO" id="GO:0035556">
    <property type="term" value="P:intracellular signal transduction"/>
    <property type="evidence" value="ECO:0007669"/>
    <property type="project" value="InterPro"/>
</dbReference>
<name>K1P643_MAGGI</name>
<sequence length="532" mass="61536">MKRSSYYDTGADSRDPYQSSESEDYPQPSYRGGNRMAVSKPHQKRIRQQNGYNEYRYERYESYPPSLLDREQHSKAIRVKFFKNRDALHKGIVLSISEKMFPSLDSLMNHLNNKIDTPQGVMYIFRLEDGKLIQNVKEFQPGDECVVSSTLKIDRRIQYGQISGPPSPTKRGLPIQRSLGSSREHVLRGSHTGGMNRSPNQAKSKPLTFTVINNTMRSVQDKMIINPHTEQSFEQMLADMGEVVNMLDNPATALYCAVPPYTKIESFSNLRHELVVKKVDSFFVVGGEGAPKELRQKKVPVREPTPPPEDDMDYYEEPPHHQTYREPSPQRQKERGKWKPAKEPQRKLQNNRPNQNGYNDDKNQNGFVDDRTQPRHRGNQKSNNVTNKPTAQSQKVNTSREDRGPNNRSQDLRRSNDSLAPKPAREARHNQHEKEPPKLRNQRSDTQDSNRYPAKSQPARQPQKQSNFEEERDMEVDEGEEEMQHNGYHDEVDNRDDAYADDNGEETEDEYDDEPPQQRAARKGPRMETPEC</sequence>
<dbReference type="SUPFAM" id="SSF89837">
    <property type="entry name" value="Doublecortin (DC)"/>
    <property type="match status" value="1"/>
</dbReference>
<gene>
    <name evidence="2" type="ORF">CGI_10009925</name>
</gene>
<feature type="compositionally biased region" description="Polar residues" evidence="1">
    <location>
        <begin position="193"/>
        <end position="203"/>
    </location>
</feature>
<dbReference type="KEGG" id="crg:105341393"/>
<feature type="compositionally biased region" description="Basic and acidic residues" evidence="1">
    <location>
        <begin position="331"/>
        <end position="346"/>
    </location>
</feature>
<feature type="compositionally biased region" description="Acidic residues" evidence="1">
    <location>
        <begin position="468"/>
        <end position="481"/>
    </location>
</feature>
<dbReference type="InterPro" id="IPR036572">
    <property type="entry name" value="Doublecortin_dom_sf"/>
</dbReference>
<reference evidence="2" key="1">
    <citation type="journal article" date="2012" name="Nature">
        <title>The oyster genome reveals stress adaptation and complexity of shell formation.</title>
        <authorList>
            <person name="Zhang G."/>
            <person name="Fang X."/>
            <person name="Guo X."/>
            <person name="Li L."/>
            <person name="Luo R."/>
            <person name="Xu F."/>
            <person name="Yang P."/>
            <person name="Zhang L."/>
            <person name="Wang X."/>
            <person name="Qi H."/>
            <person name="Xiong Z."/>
            <person name="Que H."/>
            <person name="Xie Y."/>
            <person name="Holland P.W."/>
            <person name="Paps J."/>
            <person name="Zhu Y."/>
            <person name="Wu F."/>
            <person name="Chen Y."/>
            <person name="Wang J."/>
            <person name="Peng C."/>
            <person name="Meng J."/>
            <person name="Yang L."/>
            <person name="Liu J."/>
            <person name="Wen B."/>
            <person name="Zhang N."/>
            <person name="Huang Z."/>
            <person name="Zhu Q."/>
            <person name="Feng Y."/>
            <person name="Mount A."/>
            <person name="Hedgecock D."/>
            <person name="Xu Z."/>
            <person name="Liu Y."/>
            <person name="Domazet-Loso T."/>
            <person name="Du Y."/>
            <person name="Sun X."/>
            <person name="Zhang S."/>
            <person name="Liu B."/>
            <person name="Cheng P."/>
            <person name="Jiang X."/>
            <person name="Li J."/>
            <person name="Fan D."/>
            <person name="Wang W."/>
            <person name="Fu W."/>
            <person name="Wang T."/>
            <person name="Wang B."/>
            <person name="Zhang J."/>
            <person name="Peng Z."/>
            <person name="Li Y."/>
            <person name="Li N."/>
            <person name="Wang J."/>
            <person name="Chen M."/>
            <person name="He Y."/>
            <person name="Tan F."/>
            <person name="Song X."/>
            <person name="Zheng Q."/>
            <person name="Huang R."/>
            <person name="Yang H."/>
            <person name="Du X."/>
            <person name="Chen L."/>
            <person name="Yang M."/>
            <person name="Gaffney P.M."/>
            <person name="Wang S."/>
            <person name="Luo L."/>
            <person name="She Z."/>
            <person name="Ming Y."/>
            <person name="Huang W."/>
            <person name="Zhang S."/>
            <person name="Huang B."/>
            <person name="Zhang Y."/>
            <person name="Qu T."/>
            <person name="Ni P."/>
            <person name="Miao G."/>
            <person name="Wang J."/>
            <person name="Wang Q."/>
            <person name="Steinberg C.E."/>
            <person name="Wang H."/>
            <person name="Li N."/>
            <person name="Qian L."/>
            <person name="Zhang G."/>
            <person name="Li Y."/>
            <person name="Yang H."/>
            <person name="Liu X."/>
            <person name="Wang J."/>
            <person name="Yin Y."/>
            <person name="Wang J."/>
        </authorList>
    </citation>
    <scope>NUCLEOTIDE SEQUENCE [LARGE SCALE GENOMIC DNA]</scope>
    <source>
        <strain evidence="2">05x7-T-G4-1.051#20</strain>
    </source>
</reference>